<dbReference type="Proteomes" id="UP000199211">
    <property type="component" value="Unassembled WGS sequence"/>
</dbReference>
<reference evidence="3 5" key="1">
    <citation type="submission" date="2016-10" db="EMBL/GenBank/DDBJ databases">
        <authorList>
            <person name="Varghese N."/>
            <person name="Submissions S."/>
        </authorList>
    </citation>
    <scope>NUCLEOTIDE SEQUENCE [LARGE SCALE GENOMIC DNA]</scope>
    <source>
        <strain evidence="3 5">DSM 26291</strain>
    </source>
</reference>
<evidence type="ECO:0000313" key="5">
    <source>
        <dbReference type="Proteomes" id="UP000199211"/>
    </source>
</evidence>
<keyword evidence="5" id="KW-1185">Reference proteome</keyword>
<dbReference type="RefSeq" id="WP_036211163.1">
    <property type="nucleotide sequence ID" value="NZ_CP020931.1"/>
</dbReference>
<dbReference type="STRING" id="1420917.AU15_18385"/>
<accession>A0A1W6K5F3</accession>
<dbReference type="Gene3D" id="2.40.260.10">
    <property type="entry name" value="Sortase"/>
    <property type="match status" value="1"/>
</dbReference>
<organism evidence="2 4">
    <name type="scientific">Marinobacter salarius</name>
    <dbReference type="NCBI Taxonomy" id="1420917"/>
    <lineage>
        <taxon>Bacteria</taxon>
        <taxon>Pseudomonadati</taxon>
        <taxon>Pseudomonadota</taxon>
        <taxon>Gammaproteobacteria</taxon>
        <taxon>Pseudomonadales</taxon>
        <taxon>Marinobacteraceae</taxon>
        <taxon>Marinobacter</taxon>
    </lineage>
</organism>
<dbReference type="EMBL" id="FOTV01000023">
    <property type="protein sequence ID" value="SFM03586.1"/>
    <property type="molecule type" value="Genomic_DNA"/>
</dbReference>
<dbReference type="GeneID" id="77254487"/>
<dbReference type="Pfam" id="PF04203">
    <property type="entry name" value="Sortase"/>
    <property type="match status" value="1"/>
</dbReference>
<evidence type="ECO:0000256" key="1">
    <source>
        <dbReference type="ARBA" id="ARBA00022801"/>
    </source>
</evidence>
<evidence type="ECO:0000313" key="3">
    <source>
        <dbReference type="EMBL" id="SFM03586.1"/>
    </source>
</evidence>
<sequence>MNRLILLLATTFATVLAVGLWIPFKALVAQELLELAWAESQARQQETRPWPWADTWPVARLMVPETGQSLIVLDGAHGESLAFGPGQVVGNDGRAGPVVIAGHRDTHFRGLQHLETGSRVKLQDRDGDWRSFRVDRIRVVDSRHEQINTAQLPRDSLLLVTCYPFDGLENNGPLRYVVEATAEPLVTANKADNALAREAVAGT</sequence>
<evidence type="ECO:0000313" key="4">
    <source>
        <dbReference type="Proteomes" id="UP000193100"/>
    </source>
</evidence>
<proteinExistence type="predicted"/>
<dbReference type="InterPro" id="IPR005754">
    <property type="entry name" value="Sortase"/>
</dbReference>
<dbReference type="NCBIfam" id="TIGR03784">
    <property type="entry name" value="marine_sortase"/>
    <property type="match status" value="1"/>
</dbReference>
<protein>
    <submittedName>
        <fullName evidence="3">Sortase A</fullName>
    </submittedName>
    <submittedName>
        <fullName evidence="2">Sortase family protein</fullName>
    </submittedName>
</protein>
<dbReference type="Proteomes" id="UP000193100">
    <property type="component" value="Chromosome"/>
</dbReference>
<dbReference type="InterPro" id="IPR041999">
    <property type="entry name" value="Sortase_D_1"/>
</dbReference>
<dbReference type="InterPro" id="IPR023365">
    <property type="entry name" value="Sortase_dom-sf"/>
</dbReference>
<reference evidence="2 4" key="2">
    <citation type="submission" date="2017-04" db="EMBL/GenBank/DDBJ databases">
        <title>Genome Sequence of Marinobacter salarius strain SMR5 Isolated from a culture of the Diatom Skeletonema marinoi.</title>
        <authorList>
            <person name="Topel M."/>
            <person name="Pinder M.I.M."/>
            <person name="Johansson O.N."/>
            <person name="Kourtchenko O."/>
            <person name="Godhe A."/>
            <person name="Clarke A.K."/>
        </authorList>
    </citation>
    <scope>NUCLEOTIDE SEQUENCE [LARGE SCALE GENOMIC DNA]</scope>
    <source>
        <strain evidence="2 4">SMR5</strain>
    </source>
</reference>
<evidence type="ECO:0000313" key="2">
    <source>
        <dbReference type="EMBL" id="ARM82592.1"/>
    </source>
</evidence>
<dbReference type="NCBIfam" id="TIGR01076">
    <property type="entry name" value="sortase_fam"/>
    <property type="match status" value="1"/>
</dbReference>
<name>A0A1W6K5F3_9GAMM</name>
<keyword evidence="1" id="KW-0378">Hydrolase</keyword>
<dbReference type="EMBL" id="CP020931">
    <property type="protein sequence ID" value="ARM82592.1"/>
    <property type="molecule type" value="Genomic_DNA"/>
</dbReference>
<dbReference type="InterPro" id="IPR022445">
    <property type="entry name" value="Sortase_proteobact_type"/>
</dbReference>
<dbReference type="AlphaFoldDB" id="A0A1W6K5F3"/>
<gene>
    <name evidence="2" type="ORF">MARSALSMR5_00491</name>
    <name evidence="3" type="ORF">SAMN04487868_12322</name>
</gene>
<dbReference type="GO" id="GO:0016787">
    <property type="term" value="F:hydrolase activity"/>
    <property type="evidence" value="ECO:0007669"/>
    <property type="project" value="UniProtKB-KW"/>
</dbReference>
<dbReference type="CDD" id="cd05828">
    <property type="entry name" value="Sortase_D_1"/>
    <property type="match status" value="1"/>
</dbReference>
<accession>A0A1I4MKL2</accession>
<dbReference type="SUPFAM" id="SSF63817">
    <property type="entry name" value="Sortase"/>
    <property type="match status" value="1"/>
</dbReference>